<accession>A0A2T4DVF9</accession>
<keyword evidence="1" id="KW-0560">Oxidoreductase</keyword>
<proteinExistence type="predicted"/>
<feature type="domain" description="Saccharopine dehydrogenase NADP binding" evidence="2">
    <location>
        <begin position="4"/>
        <end position="119"/>
    </location>
</feature>
<dbReference type="InterPro" id="IPR051168">
    <property type="entry name" value="AASS"/>
</dbReference>
<organism evidence="4 5">
    <name type="scientific">Marivirga lumbricoides</name>
    <dbReference type="NCBI Taxonomy" id="1046115"/>
    <lineage>
        <taxon>Bacteria</taxon>
        <taxon>Pseudomonadati</taxon>
        <taxon>Bacteroidota</taxon>
        <taxon>Cytophagia</taxon>
        <taxon>Cytophagales</taxon>
        <taxon>Marivirgaceae</taxon>
        <taxon>Marivirga</taxon>
    </lineage>
</organism>
<dbReference type="PANTHER" id="PTHR11133">
    <property type="entry name" value="SACCHAROPINE DEHYDROGENASE"/>
    <property type="match status" value="1"/>
</dbReference>
<dbReference type="Pfam" id="PF16653">
    <property type="entry name" value="Sacchrp_dh_C"/>
    <property type="match status" value="1"/>
</dbReference>
<sequence>MQNILVLGAGRSATSLINYLKNNAQQQGWNIRLGDFDISLAKSKAQEHPSFTAIQFDILNKIQTREEIGNADLVISMLPAFLHFKVAEVCVDLSKHLVTASYNNPDIDALSDIAKSSNTLILMECGLDPGIDHMTAMAVIDEIKEKGGVLQSFKSFTGGLIAPESDNNPWHYKFTWNPRNVVLAGQGAAKFIRNGKYKYIPYHRLFTRLDHIHVKGIGDFEGYPNRDSLSYRKVYGLENIPTLLRGTLRKVGFSEAWNVFVQLGVTDDTYEVEALDQMTNRDFINAFLKYEDTQSVEDKLCDYTKIKRGSETFEKLKWLGIFDKTPLPIQKGSPAMVLQALLEKKLKLEEGDKDMIVMQHQFVYELEGKTHHIDSSIVAYGENEHDTAMAKTVGLPVGIAVKNILNGTIKLRGVHIPTVKELYEPILKELVEHDVSIKETRY</sequence>
<evidence type="ECO:0000256" key="1">
    <source>
        <dbReference type="ARBA" id="ARBA00023002"/>
    </source>
</evidence>
<reference evidence="4 5" key="1">
    <citation type="submission" date="2018-03" db="EMBL/GenBank/DDBJ databases">
        <title>Cross-interface Injection: A General Nanoliter Liquid Handling Method Applied to Single Cells Genome Amplification Automated Nanoliter Liquid Handling Applied to Single Cell Multiple Displacement Amplification.</title>
        <authorList>
            <person name="Yun J."/>
            <person name="Xu P."/>
            <person name="Xu J."/>
            <person name="Dai X."/>
            <person name="Wang Y."/>
            <person name="Zheng X."/>
            <person name="Cao C."/>
            <person name="Yi Q."/>
            <person name="Zhu Y."/>
            <person name="Wang L."/>
            <person name="Dong Z."/>
            <person name="Huang Y."/>
            <person name="Huang L."/>
            <person name="Du W."/>
        </authorList>
    </citation>
    <scope>NUCLEOTIDE SEQUENCE [LARGE SCALE GENOMIC DNA]</scope>
    <source>
        <strain evidence="4 5">Z-D1-2</strain>
    </source>
</reference>
<protein>
    <submittedName>
        <fullName evidence="4">Saccharopine dehydrogenase</fullName>
    </submittedName>
</protein>
<dbReference type="InterPro" id="IPR005097">
    <property type="entry name" value="Sacchrp_dh_NADP-bd"/>
</dbReference>
<evidence type="ECO:0000259" key="2">
    <source>
        <dbReference type="Pfam" id="PF03435"/>
    </source>
</evidence>
<dbReference type="SUPFAM" id="SSF51735">
    <property type="entry name" value="NAD(P)-binding Rossmann-fold domains"/>
    <property type="match status" value="1"/>
</dbReference>
<dbReference type="GO" id="GO:0019878">
    <property type="term" value="P:lysine biosynthetic process via aminoadipic acid"/>
    <property type="evidence" value="ECO:0007669"/>
    <property type="project" value="TreeGrafter"/>
</dbReference>
<dbReference type="Proteomes" id="UP000240608">
    <property type="component" value="Unassembled WGS sequence"/>
</dbReference>
<dbReference type="AlphaFoldDB" id="A0A2T4DVF9"/>
<dbReference type="PANTHER" id="PTHR11133:SF22">
    <property type="entry name" value="ALPHA-AMINOADIPIC SEMIALDEHYDE SYNTHASE, MITOCHONDRIAL"/>
    <property type="match status" value="1"/>
</dbReference>
<dbReference type="Pfam" id="PF03435">
    <property type="entry name" value="Sacchrp_dh_NADP"/>
    <property type="match status" value="1"/>
</dbReference>
<dbReference type="Gene3D" id="3.30.360.10">
    <property type="entry name" value="Dihydrodipicolinate Reductase, domain 2"/>
    <property type="match status" value="1"/>
</dbReference>
<feature type="domain" description="Saccharopine dehydrogenase-like C-terminal" evidence="3">
    <location>
        <begin position="126"/>
        <end position="433"/>
    </location>
</feature>
<evidence type="ECO:0000313" key="5">
    <source>
        <dbReference type="Proteomes" id="UP000240608"/>
    </source>
</evidence>
<dbReference type="SUPFAM" id="SSF55347">
    <property type="entry name" value="Glyceraldehyde-3-phosphate dehydrogenase-like, C-terminal domain"/>
    <property type="match status" value="1"/>
</dbReference>
<evidence type="ECO:0000313" key="4">
    <source>
        <dbReference type="EMBL" id="PTB97793.1"/>
    </source>
</evidence>
<dbReference type="Gene3D" id="1.10.1870.10">
    <property type="entry name" value="Domain 3, Saccharopine reductase"/>
    <property type="match status" value="1"/>
</dbReference>
<gene>
    <name evidence="4" type="ORF">C9994_01195</name>
</gene>
<evidence type="ECO:0000259" key="3">
    <source>
        <dbReference type="Pfam" id="PF16653"/>
    </source>
</evidence>
<dbReference type="GO" id="GO:0004753">
    <property type="term" value="F:saccharopine dehydrogenase activity"/>
    <property type="evidence" value="ECO:0007669"/>
    <property type="project" value="TreeGrafter"/>
</dbReference>
<dbReference type="Gene3D" id="3.40.50.720">
    <property type="entry name" value="NAD(P)-binding Rossmann-like Domain"/>
    <property type="match status" value="1"/>
</dbReference>
<dbReference type="InterPro" id="IPR032095">
    <property type="entry name" value="Sacchrp_dh-like_C"/>
</dbReference>
<dbReference type="GO" id="GO:0005737">
    <property type="term" value="C:cytoplasm"/>
    <property type="evidence" value="ECO:0007669"/>
    <property type="project" value="TreeGrafter"/>
</dbReference>
<dbReference type="InterPro" id="IPR036291">
    <property type="entry name" value="NAD(P)-bd_dom_sf"/>
</dbReference>
<name>A0A2T4DVF9_9BACT</name>
<dbReference type="EMBL" id="PYVU01000005">
    <property type="protein sequence ID" value="PTB97793.1"/>
    <property type="molecule type" value="Genomic_DNA"/>
</dbReference>
<comment type="caution">
    <text evidence="4">The sequence shown here is derived from an EMBL/GenBank/DDBJ whole genome shotgun (WGS) entry which is preliminary data.</text>
</comment>